<comment type="caution">
    <text evidence="1">The sequence shown here is derived from an EMBL/GenBank/DDBJ whole genome shotgun (WGS) entry which is preliminary data.</text>
</comment>
<reference evidence="1 2" key="2">
    <citation type="journal article" date="2022" name="Mol. Ecol. Resour.">
        <title>The genomes of chicory, endive, great burdock and yacon provide insights into Asteraceae paleo-polyploidization history and plant inulin production.</title>
        <authorList>
            <person name="Fan W."/>
            <person name="Wang S."/>
            <person name="Wang H."/>
            <person name="Wang A."/>
            <person name="Jiang F."/>
            <person name="Liu H."/>
            <person name="Zhao H."/>
            <person name="Xu D."/>
            <person name="Zhang Y."/>
        </authorList>
    </citation>
    <scope>NUCLEOTIDE SEQUENCE [LARGE SCALE GENOMIC DNA]</scope>
    <source>
        <strain evidence="2">cv. Punajuju</strain>
        <tissue evidence="1">Leaves</tissue>
    </source>
</reference>
<organism evidence="1 2">
    <name type="scientific">Cichorium intybus</name>
    <name type="common">Chicory</name>
    <dbReference type="NCBI Taxonomy" id="13427"/>
    <lineage>
        <taxon>Eukaryota</taxon>
        <taxon>Viridiplantae</taxon>
        <taxon>Streptophyta</taxon>
        <taxon>Embryophyta</taxon>
        <taxon>Tracheophyta</taxon>
        <taxon>Spermatophyta</taxon>
        <taxon>Magnoliopsida</taxon>
        <taxon>eudicotyledons</taxon>
        <taxon>Gunneridae</taxon>
        <taxon>Pentapetalae</taxon>
        <taxon>asterids</taxon>
        <taxon>campanulids</taxon>
        <taxon>Asterales</taxon>
        <taxon>Asteraceae</taxon>
        <taxon>Cichorioideae</taxon>
        <taxon>Cichorieae</taxon>
        <taxon>Cichoriinae</taxon>
        <taxon>Cichorium</taxon>
    </lineage>
</organism>
<gene>
    <name evidence="1" type="ORF">L2E82_00055</name>
</gene>
<accession>A0ACB9GX86</accession>
<evidence type="ECO:0000313" key="2">
    <source>
        <dbReference type="Proteomes" id="UP001055811"/>
    </source>
</evidence>
<sequence length="157" mass="17205">MPVPDPEIGIESCFVVEAVVGGGCPGAGGTSGCFSETIGNCMRFKTKKSKKIIDDNYTWNSKFMSCKSGFANRRGFRGDWTLRVRNRHYCCSNHDHLWFKKPIGGNITEEQEGGVNGEERAAAPMEQEGGVNGRDRAATLMDLLAMALNRSKGEPVR</sequence>
<evidence type="ECO:0000313" key="1">
    <source>
        <dbReference type="EMBL" id="KAI3787705.1"/>
    </source>
</evidence>
<name>A0ACB9GX86_CICIN</name>
<dbReference type="EMBL" id="CM042009">
    <property type="protein sequence ID" value="KAI3787705.1"/>
    <property type="molecule type" value="Genomic_DNA"/>
</dbReference>
<dbReference type="Proteomes" id="UP001055811">
    <property type="component" value="Linkage Group LG01"/>
</dbReference>
<proteinExistence type="predicted"/>
<protein>
    <submittedName>
        <fullName evidence="1">Uncharacterized protein</fullName>
    </submittedName>
</protein>
<keyword evidence="2" id="KW-1185">Reference proteome</keyword>
<reference evidence="2" key="1">
    <citation type="journal article" date="2022" name="Mol. Ecol. Resour.">
        <title>The genomes of chicory, endive, great burdock and yacon provide insights into Asteraceae palaeo-polyploidization history and plant inulin production.</title>
        <authorList>
            <person name="Fan W."/>
            <person name="Wang S."/>
            <person name="Wang H."/>
            <person name="Wang A."/>
            <person name="Jiang F."/>
            <person name="Liu H."/>
            <person name="Zhao H."/>
            <person name="Xu D."/>
            <person name="Zhang Y."/>
        </authorList>
    </citation>
    <scope>NUCLEOTIDE SEQUENCE [LARGE SCALE GENOMIC DNA]</scope>
    <source>
        <strain evidence="2">cv. Punajuju</strain>
    </source>
</reference>